<dbReference type="Proteomes" id="UP001301152">
    <property type="component" value="Unassembled WGS sequence"/>
</dbReference>
<accession>A0ABT3QCS9</accession>
<name>A0ABT3QCS9_9PROT</name>
<sequence length="514" mass="57865">MEPDFRRSMQWLHTWTGVVLGSILFAVFWMGTLSVFDREIDLWMKPETRLPLTSHPLSFDSVRASLNDAIASKANFWNAVMPDDRQPYIETHYRAGKKMVSQVINPDTGQILPQTGTLGATGFFFPFHYTLELQFMHLGEWLVGLASVAMLVLCMTGVIIHRKIFAEFFTFRPQKRPGRLLLDLHNLTGVLGLPFHIILTFSGLLILGSTFFPAGIEAVYKNPRDYFYDANGLSFFPVKPGKPGVPVVSLDMAAAQASALWGKADPHMVLVVNPGQTTGRIAFFHSTEKQVTSDRDVIAFDATTGQLVSHAPLPGPALKTQRFLSGLHLIQFHHWGLRWLYFISGSGSCVLIATGFLFWMEVRQKKQSASPGFRLVKGITLGSVAGIIISTLAFFIINRILPADAQYYGLTRSALEVRGFYLVWLITFLQGWLWPKRAWMLQVSAISVLALCAVLLNWFTTRDHLLHTLSHRYLWPVAGMDSMLLFTSFMAFFAARRLSRRVRNEIHSKPLVAV</sequence>
<dbReference type="RefSeq" id="WP_173560085.1">
    <property type="nucleotide sequence ID" value="NZ_JAPIUZ010000001.1"/>
</dbReference>
<organism evidence="2 3">
    <name type="scientific">Acetobacter thailandicus</name>
    <dbReference type="NCBI Taxonomy" id="1502842"/>
    <lineage>
        <taxon>Bacteria</taxon>
        <taxon>Pseudomonadati</taxon>
        <taxon>Pseudomonadota</taxon>
        <taxon>Alphaproteobacteria</taxon>
        <taxon>Acetobacterales</taxon>
        <taxon>Acetobacteraceae</taxon>
        <taxon>Acetobacter</taxon>
    </lineage>
</organism>
<gene>
    <name evidence="2" type="ORF">OQ497_03890</name>
</gene>
<feature type="transmembrane region" description="Helical" evidence="1">
    <location>
        <begin position="12"/>
        <end position="36"/>
    </location>
</feature>
<dbReference type="InterPro" id="IPR005625">
    <property type="entry name" value="PepSY-ass_TM"/>
</dbReference>
<dbReference type="PANTHER" id="PTHR34219">
    <property type="entry name" value="IRON-REGULATED INNER MEMBRANE PROTEIN-RELATED"/>
    <property type="match status" value="1"/>
</dbReference>
<feature type="transmembrane region" description="Helical" evidence="1">
    <location>
        <begin position="441"/>
        <end position="461"/>
    </location>
</feature>
<comment type="caution">
    <text evidence="2">The sequence shown here is derived from an EMBL/GenBank/DDBJ whole genome shotgun (WGS) entry which is preliminary data.</text>
</comment>
<evidence type="ECO:0000256" key="1">
    <source>
        <dbReference type="SAM" id="Phobius"/>
    </source>
</evidence>
<keyword evidence="1" id="KW-1133">Transmembrane helix</keyword>
<evidence type="ECO:0000313" key="2">
    <source>
        <dbReference type="EMBL" id="MCX2563102.1"/>
    </source>
</evidence>
<feature type="transmembrane region" description="Helical" evidence="1">
    <location>
        <begin position="141"/>
        <end position="160"/>
    </location>
</feature>
<feature type="transmembrane region" description="Helical" evidence="1">
    <location>
        <begin position="180"/>
        <end position="207"/>
    </location>
</feature>
<keyword evidence="3" id="KW-1185">Reference proteome</keyword>
<proteinExistence type="predicted"/>
<feature type="transmembrane region" description="Helical" evidence="1">
    <location>
        <begin position="473"/>
        <end position="495"/>
    </location>
</feature>
<reference evidence="2 3" key="1">
    <citation type="submission" date="2022-11" db="EMBL/GenBank/DDBJ databases">
        <title>Genome sequencing of Acetobacter type strain.</title>
        <authorList>
            <person name="Heo J."/>
            <person name="Lee D."/>
            <person name="Han B.-H."/>
            <person name="Hong S.-B."/>
            <person name="Kwon S.-W."/>
        </authorList>
    </citation>
    <scope>NUCLEOTIDE SEQUENCE [LARGE SCALE GENOMIC DNA]</scope>
    <source>
        <strain evidence="2 3">KACC 21253</strain>
    </source>
</reference>
<keyword evidence="1" id="KW-0472">Membrane</keyword>
<evidence type="ECO:0000313" key="3">
    <source>
        <dbReference type="Proteomes" id="UP001301152"/>
    </source>
</evidence>
<feature type="transmembrane region" description="Helical" evidence="1">
    <location>
        <begin position="379"/>
        <end position="397"/>
    </location>
</feature>
<dbReference type="PANTHER" id="PTHR34219:SF4">
    <property type="entry name" value="PEPSY DOMAIN-CONTAINING PROTEIN"/>
    <property type="match status" value="1"/>
</dbReference>
<protein>
    <submittedName>
        <fullName evidence="2">PepSY-associated TM helix domain-containing protein</fullName>
    </submittedName>
</protein>
<keyword evidence="1" id="KW-0812">Transmembrane</keyword>
<dbReference type="EMBL" id="JAPIUZ010000001">
    <property type="protein sequence ID" value="MCX2563102.1"/>
    <property type="molecule type" value="Genomic_DNA"/>
</dbReference>
<feature type="transmembrane region" description="Helical" evidence="1">
    <location>
        <begin position="417"/>
        <end position="434"/>
    </location>
</feature>
<dbReference type="Pfam" id="PF03929">
    <property type="entry name" value="PepSY_TM"/>
    <property type="match status" value="1"/>
</dbReference>
<feature type="transmembrane region" description="Helical" evidence="1">
    <location>
        <begin position="339"/>
        <end position="359"/>
    </location>
</feature>